<accession>A0ABS8YMX7</accession>
<keyword evidence="3" id="KW-1185">Reference proteome</keyword>
<sequence length="480" mass="53582">MLATQHRLPRSNPEEQGISSKAIHSFIEHIEQQQLELHSFMFLRHGHVVAEGWWAPYAANHPHALFSLSKSFTSTAIGFAVEERRFSLEDPVISFFPEEATPEVEEHFEKLQVRHLLTMSTGHDANNAPNIRGSKDGNWVKAYFGSTLPHTPGTQFLYSSDATYMLSAIVQKRTGQTLIDYLQPRLFEPLGIAGVAWETCPLGINTGGWGLSLTTEDVAKFGQLYLRQGQWNGRPIIPAAWIQQATSRHISNGQSADSDWTQGYGYQFWRCRHDAYRGDGAFGQFVIVMPEQDAVIAITSGLSDMQAVLNQVWDLLLPACREGAMQADVKEQQALTAKLSTLAIPPHTSICRSELSTTVSGALYIFNDNEMQWDSIQFEFEEDAAEITWHEQGAKKQLTCGIGAWLAGEITDQEIRQPIAASGTWQDDATFVITCRLLATPFCQKIVCHFHKDTLTIDLSRGIGTDLKPFLQLKATKNKG</sequence>
<dbReference type="Gene3D" id="3.40.710.10">
    <property type="entry name" value="DD-peptidase/beta-lactamase superfamily"/>
    <property type="match status" value="1"/>
</dbReference>
<gene>
    <name evidence="2" type="ORF">LQV63_26960</name>
</gene>
<dbReference type="Pfam" id="PF00144">
    <property type="entry name" value="Beta-lactamase"/>
    <property type="match status" value="1"/>
</dbReference>
<evidence type="ECO:0000313" key="2">
    <source>
        <dbReference type="EMBL" id="MCE5172907.1"/>
    </source>
</evidence>
<organism evidence="2 3">
    <name type="scientific">Paenibacillus profundus</name>
    <dbReference type="NCBI Taxonomy" id="1173085"/>
    <lineage>
        <taxon>Bacteria</taxon>
        <taxon>Bacillati</taxon>
        <taxon>Bacillota</taxon>
        <taxon>Bacilli</taxon>
        <taxon>Bacillales</taxon>
        <taxon>Paenibacillaceae</taxon>
        <taxon>Paenibacillus</taxon>
    </lineage>
</organism>
<dbReference type="PANTHER" id="PTHR43283">
    <property type="entry name" value="BETA-LACTAMASE-RELATED"/>
    <property type="match status" value="1"/>
</dbReference>
<dbReference type="SUPFAM" id="SSF56601">
    <property type="entry name" value="beta-lactamase/transpeptidase-like"/>
    <property type="match status" value="1"/>
</dbReference>
<dbReference type="InterPro" id="IPR001466">
    <property type="entry name" value="Beta-lactam-related"/>
</dbReference>
<dbReference type="Proteomes" id="UP001199916">
    <property type="component" value="Unassembled WGS sequence"/>
</dbReference>
<name>A0ABS8YMX7_9BACL</name>
<dbReference type="PANTHER" id="PTHR43283:SF7">
    <property type="entry name" value="BETA-LACTAMASE-RELATED DOMAIN-CONTAINING PROTEIN"/>
    <property type="match status" value="1"/>
</dbReference>
<dbReference type="EMBL" id="JAJNBZ010000037">
    <property type="protein sequence ID" value="MCE5172907.1"/>
    <property type="molecule type" value="Genomic_DNA"/>
</dbReference>
<protein>
    <submittedName>
        <fullName evidence="2">Beta-lactamase family protein</fullName>
    </submittedName>
</protein>
<feature type="domain" description="Beta-lactamase-related" evidence="1">
    <location>
        <begin position="38"/>
        <end position="300"/>
    </location>
</feature>
<evidence type="ECO:0000259" key="1">
    <source>
        <dbReference type="Pfam" id="PF00144"/>
    </source>
</evidence>
<proteinExistence type="predicted"/>
<reference evidence="2 3" key="1">
    <citation type="submission" date="2021-11" db="EMBL/GenBank/DDBJ databases">
        <title>Draft genome sequence of Paenibacillus profundus YoMME, a new Gram-positive bacteria with exoelectrogenic properties.</title>
        <authorList>
            <person name="Hubenova Y."/>
            <person name="Hubenova E."/>
            <person name="Manasiev Y."/>
            <person name="Peykov S."/>
            <person name="Mitov M."/>
        </authorList>
    </citation>
    <scope>NUCLEOTIDE SEQUENCE [LARGE SCALE GENOMIC DNA]</scope>
    <source>
        <strain evidence="2 3">YoMME</strain>
    </source>
</reference>
<comment type="caution">
    <text evidence="2">The sequence shown here is derived from an EMBL/GenBank/DDBJ whole genome shotgun (WGS) entry which is preliminary data.</text>
</comment>
<evidence type="ECO:0000313" key="3">
    <source>
        <dbReference type="Proteomes" id="UP001199916"/>
    </source>
</evidence>
<dbReference type="RefSeq" id="WP_233698953.1">
    <property type="nucleotide sequence ID" value="NZ_JAJNBZ010000037.1"/>
</dbReference>
<dbReference type="InterPro" id="IPR012338">
    <property type="entry name" value="Beta-lactam/transpept-like"/>
</dbReference>
<dbReference type="InterPro" id="IPR050789">
    <property type="entry name" value="Diverse_Enzym_Activities"/>
</dbReference>